<gene>
    <name evidence="1" type="ORF">OVN521_LOCUS38248</name>
</gene>
<sequence>MRLQDISSVEYLLDVGDIFAFLNLGSNELIQLKKKAGIFLSNRSYILKIGILYKVQTVINILNGLSRKHVNYSDRQSSNESCNLTVPERLIEKLPFIRTLITYSSLVVNSKADFTYII</sequence>
<dbReference type="EMBL" id="CAJOBG010047193">
    <property type="protein sequence ID" value="CAF4457666.1"/>
    <property type="molecule type" value="Genomic_DNA"/>
</dbReference>
<reference evidence="1" key="1">
    <citation type="submission" date="2021-02" db="EMBL/GenBank/DDBJ databases">
        <authorList>
            <person name="Nowell W R."/>
        </authorList>
    </citation>
    <scope>NUCLEOTIDE SEQUENCE</scope>
</reference>
<comment type="caution">
    <text evidence="1">The sequence shown here is derived from an EMBL/GenBank/DDBJ whole genome shotgun (WGS) entry which is preliminary data.</text>
</comment>
<accession>A0A820SQM9</accession>
<dbReference type="Proteomes" id="UP000663866">
    <property type="component" value="Unassembled WGS sequence"/>
</dbReference>
<proteinExistence type="predicted"/>
<dbReference type="AlphaFoldDB" id="A0A820SQM9"/>
<keyword evidence="2" id="KW-1185">Reference proteome</keyword>
<name>A0A820SQM9_9BILA</name>
<evidence type="ECO:0000313" key="2">
    <source>
        <dbReference type="Proteomes" id="UP000663866"/>
    </source>
</evidence>
<protein>
    <submittedName>
        <fullName evidence="1">Uncharacterized protein</fullName>
    </submittedName>
</protein>
<evidence type="ECO:0000313" key="1">
    <source>
        <dbReference type="EMBL" id="CAF4457666.1"/>
    </source>
</evidence>
<organism evidence="1 2">
    <name type="scientific">Rotaria magnacalcarata</name>
    <dbReference type="NCBI Taxonomy" id="392030"/>
    <lineage>
        <taxon>Eukaryota</taxon>
        <taxon>Metazoa</taxon>
        <taxon>Spiralia</taxon>
        <taxon>Gnathifera</taxon>
        <taxon>Rotifera</taxon>
        <taxon>Eurotatoria</taxon>
        <taxon>Bdelloidea</taxon>
        <taxon>Philodinida</taxon>
        <taxon>Philodinidae</taxon>
        <taxon>Rotaria</taxon>
    </lineage>
</organism>